<dbReference type="InterPro" id="IPR019083">
    <property type="entry name" value="SAM_Ribosomal_mS41"/>
</dbReference>
<dbReference type="InParanoid" id="A0A078AJU1"/>
<dbReference type="AlphaFoldDB" id="A0A078AJU1"/>
<gene>
    <name evidence="2" type="primary">Contig11274.g12050</name>
    <name evidence="2" type="ORF">STYLEM_10756</name>
</gene>
<keyword evidence="3" id="KW-1185">Reference proteome</keyword>
<evidence type="ECO:0000313" key="3">
    <source>
        <dbReference type="Proteomes" id="UP000039865"/>
    </source>
</evidence>
<evidence type="ECO:0000259" key="1">
    <source>
        <dbReference type="Pfam" id="PF09597"/>
    </source>
</evidence>
<dbReference type="OrthoDB" id="18595at2759"/>
<dbReference type="EMBL" id="CCKQ01010227">
    <property type="protein sequence ID" value="CDW81732.1"/>
    <property type="molecule type" value="Genomic_DNA"/>
</dbReference>
<accession>A0A078AJU1</accession>
<dbReference type="Pfam" id="PF09597">
    <property type="entry name" value="SAM_Ribosomal_mS41"/>
    <property type="match status" value="1"/>
</dbReference>
<name>A0A078AJU1_STYLE</name>
<proteinExistence type="predicted"/>
<feature type="domain" description="Small ribosomal subunit protein mS41 SAM" evidence="1">
    <location>
        <begin position="61"/>
        <end position="103"/>
    </location>
</feature>
<reference evidence="2 3" key="1">
    <citation type="submission" date="2014-06" db="EMBL/GenBank/DDBJ databases">
        <authorList>
            <person name="Swart Estienne"/>
        </authorList>
    </citation>
    <scope>NUCLEOTIDE SEQUENCE [LARGE SCALE GENOMIC DNA]</scope>
    <source>
        <strain evidence="2 3">130c</strain>
    </source>
</reference>
<sequence>MMLRNIIQTQLRLTQQHILCAQPSSLLYYTTLRSFTGKTESGFRFKTPKMRMKHVNPIFPPPGQNLMIPKDLTPEVYLKSIGGDCGEYADKFETIDEVFNLDSV</sequence>
<evidence type="ECO:0000313" key="2">
    <source>
        <dbReference type="EMBL" id="CDW81732.1"/>
    </source>
</evidence>
<dbReference type="Proteomes" id="UP000039865">
    <property type="component" value="Unassembled WGS sequence"/>
</dbReference>
<organism evidence="2 3">
    <name type="scientific">Stylonychia lemnae</name>
    <name type="common">Ciliate</name>
    <dbReference type="NCBI Taxonomy" id="5949"/>
    <lineage>
        <taxon>Eukaryota</taxon>
        <taxon>Sar</taxon>
        <taxon>Alveolata</taxon>
        <taxon>Ciliophora</taxon>
        <taxon>Intramacronucleata</taxon>
        <taxon>Spirotrichea</taxon>
        <taxon>Stichotrichia</taxon>
        <taxon>Sporadotrichida</taxon>
        <taxon>Oxytrichidae</taxon>
        <taxon>Stylonychinae</taxon>
        <taxon>Stylonychia</taxon>
    </lineage>
</organism>
<protein>
    <recommendedName>
        <fullName evidence="1">Small ribosomal subunit protein mS41 SAM domain-containing protein</fullName>
    </recommendedName>
</protein>